<dbReference type="eggNOG" id="ENOG5032HF0">
    <property type="taxonomic scope" value="Bacteria"/>
</dbReference>
<organism evidence="1 2">
    <name type="scientific">Flavobacterium indicum (strain DSM 17447 / CIP 109464 / GPTSA100-9)</name>
    <dbReference type="NCBI Taxonomy" id="1094466"/>
    <lineage>
        <taxon>Bacteria</taxon>
        <taxon>Pseudomonadati</taxon>
        <taxon>Bacteroidota</taxon>
        <taxon>Flavobacteriia</taxon>
        <taxon>Flavobacteriales</taxon>
        <taxon>Flavobacteriaceae</taxon>
        <taxon>Flavobacterium</taxon>
    </lineage>
</organism>
<dbReference type="STRING" id="1094466.KQS_04425"/>
<dbReference type="HOGENOM" id="CLU_2023663_0_0_10"/>
<name>H8XU82_FLAIG</name>
<accession>H8XU82</accession>
<reference evidence="2" key="2">
    <citation type="submission" date="2012-03" db="EMBL/GenBank/DDBJ databases">
        <title>Complete genome sequence of Flavobacterium indicum GPTSA100-9T, isolated from warm spring water.</title>
        <authorList>
            <person name="Barbier P."/>
            <person name="Houel A."/>
            <person name="Loux V."/>
            <person name="Poulain J."/>
            <person name="Bernardet J.-F."/>
            <person name="Touchon M."/>
            <person name="Duchaud E."/>
        </authorList>
    </citation>
    <scope>NUCLEOTIDE SEQUENCE [LARGE SCALE GENOMIC DNA]</scope>
    <source>
        <strain evidence="2">DSM 17447 / CIP 109464 / GPTSA100-9</strain>
    </source>
</reference>
<reference evidence="1 2" key="1">
    <citation type="journal article" date="2012" name="J. Bacteriol.">
        <title>Complete Genome Sequence of Flavobacterium indicum GPSTA100-9T, Isolated from Warm Spring Water.</title>
        <authorList>
            <person name="Barbier P."/>
            <person name="Houel A."/>
            <person name="Loux V."/>
            <person name="Poulain J."/>
            <person name="Bernardet J.F."/>
            <person name="Touchon M."/>
            <person name="Duchaud E."/>
        </authorList>
    </citation>
    <scope>NUCLEOTIDE SEQUENCE [LARGE SCALE GENOMIC DNA]</scope>
    <source>
        <strain evidence="2">DSM 17447 / CIP 109464 / GPTSA100-9</strain>
    </source>
</reference>
<dbReference type="OrthoDB" id="797757at2"/>
<evidence type="ECO:0000313" key="2">
    <source>
        <dbReference type="Proteomes" id="UP000007599"/>
    </source>
</evidence>
<dbReference type="PATRIC" id="fig|1094466.5.peg.869"/>
<dbReference type="EMBL" id="HE774682">
    <property type="protein sequence ID" value="CCG52865.1"/>
    <property type="molecule type" value="Genomic_DNA"/>
</dbReference>
<evidence type="ECO:0000313" key="1">
    <source>
        <dbReference type="EMBL" id="CCG52865.1"/>
    </source>
</evidence>
<proteinExistence type="predicted"/>
<keyword evidence="2" id="KW-1185">Reference proteome</keyword>
<dbReference type="Proteomes" id="UP000007599">
    <property type="component" value="Chromosome I"/>
</dbReference>
<dbReference type="KEGG" id="fin:KQS_04425"/>
<dbReference type="RefSeq" id="WP_014388007.1">
    <property type="nucleotide sequence ID" value="NC_017025.1"/>
</dbReference>
<protein>
    <submittedName>
        <fullName evidence="1">Uncharacterized protein</fullName>
    </submittedName>
</protein>
<dbReference type="AlphaFoldDB" id="H8XU82"/>
<sequence length="104" mass="11356">MPNYIIDLSDAESWGRSWQTAPPKDLAKAHQIPLEVLNGLIETPDMASIRAYMGVDSGGIQRLMIVAVDSNGNDLIDNNNNQFIYSGTSPCPENCDTSSPLYNP</sequence>
<gene>
    <name evidence="1" type="ordered locus">KQS_04425</name>
</gene>